<accession>A0A7R6PIG6</accession>
<dbReference type="PANTHER" id="PTHR45947">
    <property type="entry name" value="SULFOQUINOVOSYL TRANSFERASE SQD2"/>
    <property type="match status" value="1"/>
</dbReference>
<evidence type="ECO:0000313" key="2">
    <source>
        <dbReference type="EMBL" id="BBB28871.1"/>
    </source>
</evidence>
<feature type="domain" description="Glycosyl transferase family 1" evidence="1">
    <location>
        <begin position="185"/>
        <end position="325"/>
    </location>
</feature>
<reference evidence="2 3" key="1">
    <citation type="journal article" date="2008" name="Int. J. Syst. Evol. Microbiol.">
        <title>Neptunomonas japonica sp. nov., an Osedax japonicus symbiont-like bacterium isolated from sediment adjacent to sperm whale carcasses off Kagoshima, Japan.</title>
        <authorList>
            <person name="Miyazaki M."/>
            <person name="Nogi Y."/>
            <person name="Fujiwara Y."/>
            <person name="Kawato M."/>
            <person name="Kubokawa K."/>
            <person name="Horikoshi K."/>
        </authorList>
    </citation>
    <scope>NUCLEOTIDE SEQUENCE [LARGE SCALE GENOMIC DNA]</scope>
    <source>
        <strain evidence="2 3">JAMM 1380</strain>
    </source>
</reference>
<dbReference type="RefSeq" id="WP_201349526.1">
    <property type="nucleotide sequence ID" value="NZ_AP014546.1"/>
</dbReference>
<dbReference type="AlphaFoldDB" id="A0A7R6PIG6"/>
<keyword evidence="3" id="KW-1185">Reference proteome</keyword>
<dbReference type="InterPro" id="IPR001296">
    <property type="entry name" value="Glyco_trans_1"/>
</dbReference>
<dbReference type="PANTHER" id="PTHR45947:SF3">
    <property type="entry name" value="SULFOQUINOVOSYL TRANSFERASE SQD2"/>
    <property type="match status" value="1"/>
</dbReference>
<dbReference type="Gene3D" id="3.40.50.2000">
    <property type="entry name" value="Glycogen Phosphorylase B"/>
    <property type="match status" value="2"/>
</dbReference>
<dbReference type="GO" id="GO:0016757">
    <property type="term" value="F:glycosyltransferase activity"/>
    <property type="evidence" value="ECO:0007669"/>
    <property type="project" value="InterPro"/>
</dbReference>
<evidence type="ECO:0000313" key="3">
    <source>
        <dbReference type="Proteomes" id="UP000595332"/>
    </source>
</evidence>
<organism evidence="2 3">
    <name type="scientific">Neptunomonas japonica JAMM 1380</name>
    <dbReference type="NCBI Taxonomy" id="1441457"/>
    <lineage>
        <taxon>Bacteria</taxon>
        <taxon>Pseudomonadati</taxon>
        <taxon>Pseudomonadota</taxon>
        <taxon>Gammaproteobacteria</taxon>
        <taxon>Oceanospirillales</taxon>
        <taxon>Oceanospirillaceae</taxon>
        <taxon>Neptunomonas</taxon>
    </lineage>
</organism>
<name>A0A7R6PIG6_9GAMM</name>
<dbReference type="Proteomes" id="UP000595332">
    <property type="component" value="Chromosome"/>
</dbReference>
<gene>
    <name evidence="2" type="ORF">NEJAP_0914</name>
</gene>
<sequence length="356" mass="40871">MRKLLFVGQFPPPKHGVSIINELLCSELKSSYEVSKYDYRFSNDLKDIGGRLLSKLIVYIKHCFSLLRIIFFSDSLDVIYFTPNVRGGVFFRDLIVVLILKLSRAKIFLHLHGLGVADRSSSRVWRALYFVMFSRTYIVHVSKRVVLDEFKYHYGTKGRFYLNNSVDLSLPEQIASKKVDGFYGKTIVHMSNFRPSKGIMDVLKAYKELKKEMPCCLKMVGSFTSNDFEAEVFSYIHKEEIEDVEFLGFLETDEKNKVLAMADLFLYPSYDDSFGLVVLEAQVLGAPVVAYDIGSMKQIVNPKQGFVAELGDFYSLLSAGKKILNSDYKSIDWDFLKDYDIKNYTSRLVDILESSK</sequence>
<dbReference type="SUPFAM" id="SSF53756">
    <property type="entry name" value="UDP-Glycosyltransferase/glycogen phosphorylase"/>
    <property type="match status" value="1"/>
</dbReference>
<evidence type="ECO:0000259" key="1">
    <source>
        <dbReference type="Pfam" id="PF00534"/>
    </source>
</evidence>
<dbReference type="CDD" id="cd03801">
    <property type="entry name" value="GT4_PimA-like"/>
    <property type="match status" value="1"/>
</dbReference>
<protein>
    <submittedName>
        <fullName evidence="2">N-acetyl-alpha-D-glucosaminyl L-malate synthase</fullName>
    </submittedName>
</protein>
<dbReference type="InterPro" id="IPR050194">
    <property type="entry name" value="Glycosyltransferase_grp1"/>
</dbReference>
<dbReference type="EMBL" id="AP014546">
    <property type="protein sequence ID" value="BBB28871.1"/>
    <property type="molecule type" value="Genomic_DNA"/>
</dbReference>
<dbReference type="KEGG" id="njp:NEJAP_0914"/>
<proteinExistence type="predicted"/>
<dbReference type="Pfam" id="PF00534">
    <property type="entry name" value="Glycos_transf_1"/>
    <property type="match status" value="1"/>
</dbReference>